<organism evidence="1 2">
    <name type="scientific">Conoideocrella luteorostrata</name>
    <dbReference type="NCBI Taxonomy" id="1105319"/>
    <lineage>
        <taxon>Eukaryota</taxon>
        <taxon>Fungi</taxon>
        <taxon>Dikarya</taxon>
        <taxon>Ascomycota</taxon>
        <taxon>Pezizomycotina</taxon>
        <taxon>Sordariomycetes</taxon>
        <taxon>Hypocreomycetidae</taxon>
        <taxon>Hypocreales</taxon>
        <taxon>Clavicipitaceae</taxon>
        <taxon>Conoideocrella</taxon>
    </lineage>
</organism>
<proteinExistence type="predicted"/>
<evidence type="ECO:0000313" key="1">
    <source>
        <dbReference type="EMBL" id="KAK2592552.1"/>
    </source>
</evidence>
<dbReference type="Proteomes" id="UP001251528">
    <property type="component" value="Unassembled WGS sequence"/>
</dbReference>
<comment type="caution">
    <text evidence="1">The sequence shown here is derived from an EMBL/GenBank/DDBJ whole genome shotgun (WGS) entry which is preliminary data.</text>
</comment>
<keyword evidence="2" id="KW-1185">Reference proteome</keyword>
<reference evidence="1" key="1">
    <citation type="submission" date="2023-06" db="EMBL/GenBank/DDBJ databases">
        <title>Conoideocrella luteorostrata (Hypocreales: Clavicipitaceae), a potential biocontrol fungus for elongate hemlock scale in United States Christmas tree production areas.</title>
        <authorList>
            <person name="Barrett H."/>
            <person name="Lovett B."/>
            <person name="Macias A.M."/>
            <person name="Stajich J.E."/>
            <person name="Kasson M.T."/>
        </authorList>
    </citation>
    <scope>NUCLEOTIDE SEQUENCE</scope>
    <source>
        <strain evidence="1">ARSEF 14590</strain>
    </source>
</reference>
<accession>A0AAJ0CJ11</accession>
<gene>
    <name evidence="1" type="ORF">QQS21_009732</name>
</gene>
<name>A0AAJ0CJ11_9HYPO</name>
<sequence>MPTDGHSVPYEERVRLAVEACKQDLTVTTLASGLQEGQDLMRPRKAVVKRAKFGLVAKIKSLLGEGFLPPGERLRQQFEGLFMEFHGASNKGHILRVVLDEDIKDFGYYMLDVFNARCTGQNRFFSVVQTVAPIEVPLDGLESIVRDPRFTC</sequence>
<dbReference type="EMBL" id="JASWJB010000259">
    <property type="protein sequence ID" value="KAK2592552.1"/>
    <property type="molecule type" value="Genomic_DNA"/>
</dbReference>
<dbReference type="AlphaFoldDB" id="A0AAJ0CJ11"/>
<protein>
    <submittedName>
        <fullName evidence="1">Uncharacterized protein</fullName>
    </submittedName>
</protein>
<evidence type="ECO:0000313" key="2">
    <source>
        <dbReference type="Proteomes" id="UP001251528"/>
    </source>
</evidence>